<evidence type="ECO:0000313" key="2">
    <source>
        <dbReference type="Proteomes" id="UP000581769"/>
    </source>
</evidence>
<protein>
    <submittedName>
        <fullName evidence="1">Membrane protease subunit (Stomatin/prohibitin family)</fullName>
    </submittedName>
</protein>
<dbReference type="AlphaFoldDB" id="A0A840J6R1"/>
<dbReference type="EMBL" id="JACHMG010000001">
    <property type="protein sequence ID" value="MBB4689077.1"/>
    <property type="molecule type" value="Genomic_DNA"/>
</dbReference>
<proteinExistence type="predicted"/>
<dbReference type="GO" id="GO:0006508">
    <property type="term" value="P:proteolysis"/>
    <property type="evidence" value="ECO:0007669"/>
    <property type="project" value="UniProtKB-KW"/>
</dbReference>
<reference evidence="1 2" key="1">
    <citation type="submission" date="2020-08" db="EMBL/GenBank/DDBJ databases">
        <title>Sequencing the genomes of 1000 actinobacteria strains.</title>
        <authorList>
            <person name="Klenk H.-P."/>
        </authorList>
    </citation>
    <scope>NUCLEOTIDE SEQUENCE [LARGE SCALE GENOMIC DNA]</scope>
    <source>
        <strain evidence="1 2">DSM 45859</strain>
    </source>
</reference>
<sequence length="104" mass="10035">MTSMEMDPSGTRSAANGIAAAGSDFGGAWAAAQGTVTGLSGGLGQGLLGQAFMKGYRPAAEKLSQAATRISAGLKSAAEAGVGATTDYEAGDHGAAAAMPKSGR</sequence>
<evidence type="ECO:0000313" key="1">
    <source>
        <dbReference type="EMBL" id="MBB4689077.1"/>
    </source>
</evidence>
<gene>
    <name evidence="1" type="ORF">BJY18_006562</name>
</gene>
<keyword evidence="1" id="KW-0378">Hydrolase</keyword>
<keyword evidence="1" id="KW-0645">Protease</keyword>
<keyword evidence="2" id="KW-1185">Reference proteome</keyword>
<dbReference type="RefSeq" id="WP_184783670.1">
    <property type="nucleotide sequence ID" value="NZ_JACHMG010000001.1"/>
</dbReference>
<organism evidence="1 2">
    <name type="scientific">Amycolatopsis jiangsuensis</name>
    <dbReference type="NCBI Taxonomy" id="1181879"/>
    <lineage>
        <taxon>Bacteria</taxon>
        <taxon>Bacillati</taxon>
        <taxon>Actinomycetota</taxon>
        <taxon>Actinomycetes</taxon>
        <taxon>Pseudonocardiales</taxon>
        <taxon>Pseudonocardiaceae</taxon>
        <taxon>Amycolatopsis</taxon>
    </lineage>
</organism>
<name>A0A840J6R1_9PSEU</name>
<dbReference type="GO" id="GO:0008233">
    <property type="term" value="F:peptidase activity"/>
    <property type="evidence" value="ECO:0007669"/>
    <property type="project" value="UniProtKB-KW"/>
</dbReference>
<dbReference type="Proteomes" id="UP000581769">
    <property type="component" value="Unassembled WGS sequence"/>
</dbReference>
<accession>A0A840J6R1</accession>
<comment type="caution">
    <text evidence="1">The sequence shown here is derived from an EMBL/GenBank/DDBJ whole genome shotgun (WGS) entry which is preliminary data.</text>
</comment>